<dbReference type="AlphaFoldDB" id="A0A7N2LNU4"/>
<name>A0A7N2LNU4_QUELO</name>
<dbReference type="Gene3D" id="1.20.1160.20">
    <property type="match status" value="1"/>
</dbReference>
<evidence type="ECO:0000313" key="2">
    <source>
        <dbReference type="Proteomes" id="UP000594261"/>
    </source>
</evidence>
<organism evidence="1 2">
    <name type="scientific">Quercus lobata</name>
    <name type="common">Valley oak</name>
    <dbReference type="NCBI Taxonomy" id="97700"/>
    <lineage>
        <taxon>Eukaryota</taxon>
        <taxon>Viridiplantae</taxon>
        <taxon>Streptophyta</taxon>
        <taxon>Embryophyta</taxon>
        <taxon>Tracheophyta</taxon>
        <taxon>Spermatophyta</taxon>
        <taxon>Magnoliopsida</taxon>
        <taxon>eudicotyledons</taxon>
        <taxon>Gunneridae</taxon>
        <taxon>Pentapetalae</taxon>
        <taxon>rosids</taxon>
        <taxon>fabids</taxon>
        <taxon>Fagales</taxon>
        <taxon>Fagaceae</taxon>
        <taxon>Quercus</taxon>
    </lineage>
</organism>
<accession>A0A7N2LNU4</accession>
<proteinExistence type="predicted"/>
<reference evidence="1 2" key="1">
    <citation type="journal article" date="2016" name="G3 (Bethesda)">
        <title>First Draft Assembly and Annotation of the Genome of a California Endemic Oak Quercus lobata Nee (Fagaceae).</title>
        <authorList>
            <person name="Sork V.L."/>
            <person name="Fitz-Gibbon S.T."/>
            <person name="Puiu D."/>
            <person name="Crepeau M."/>
            <person name="Gugger P.F."/>
            <person name="Sherman R."/>
            <person name="Stevens K."/>
            <person name="Langley C.H."/>
            <person name="Pellegrini M."/>
            <person name="Salzberg S.L."/>
        </authorList>
    </citation>
    <scope>NUCLEOTIDE SEQUENCE [LARGE SCALE GENOMIC DNA]</scope>
    <source>
        <strain evidence="1 2">cv. SW786</strain>
    </source>
</reference>
<dbReference type="InParanoid" id="A0A7N2LNU4"/>
<evidence type="ECO:0000313" key="1">
    <source>
        <dbReference type="EnsemblPlants" id="QL05p024080:mrna"/>
    </source>
</evidence>
<dbReference type="EnsemblPlants" id="QL05p024080:mrna">
    <property type="protein sequence ID" value="QL05p024080:mrna"/>
    <property type="gene ID" value="QL05p024080"/>
</dbReference>
<sequence length="301" mass="34252">MLKLVQHCCIKMMGLLQRCKLSFSGRRTKVFNLILCPVLKEESRGSGKLIQPIYAAANAICSFTGETKEMQPEQPPEIFFTLSQSLILKRPSDLISNEKKILMPGRKNMQHQDHEITYMTGYSILNEKPSKEKLIAPCSARKRKLLNIENAAMQQIEVSHDQSFGAKKFETTGPLVRGTSQEKQAQFFRLKNEGVQSNPVPSGNEESRGSTFLIQVKEKLSAEEYKKFVELMKALKSKEMKISQVLQSIVRLFSGTERLHLLESMSALTLAIVIVNRFKDYLPAKYHSLYEQHLVTNNDKP</sequence>
<keyword evidence="2" id="KW-1185">Reference proteome</keyword>
<reference evidence="1" key="2">
    <citation type="submission" date="2021-01" db="UniProtKB">
        <authorList>
            <consortium name="EnsemblPlants"/>
        </authorList>
    </citation>
    <scope>IDENTIFICATION</scope>
</reference>
<dbReference type="Pfam" id="PF23116">
    <property type="entry name" value="HHD_RTEL1"/>
    <property type="match status" value="1"/>
</dbReference>
<protein>
    <submittedName>
        <fullName evidence="1">Uncharacterized protein</fullName>
    </submittedName>
</protein>
<dbReference type="Gramene" id="QL05p024080:mrna">
    <property type="protein sequence ID" value="QL05p024080:mrna"/>
    <property type="gene ID" value="QL05p024080"/>
</dbReference>
<dbReference type="EMBL" id="LRBV02000005">
    <property type="status" value="NOT_ANNOTATED_CDS"/>
    <property type="molecule type" value="Genomic_DNA"/>
</dbReference>
<dbReference type="Proteomes" id="UP000594261">
    <property type="component" value="Chromosome 5"/>
</dbReference>